<reference evidence="1 2" key="1">
    <citation type="submission" date="2019-08" db="EMBL/GenBank/DDBJ databases">
        <title>Complete genome sequence of Kushneria sp. YCWA18, a halophilic phosphate-solubilizing bacterium isolated from Daqiao saltern in China.</title>
        <authorList>
            <person name="Du G.-X."/>
            <person name="Qu L.-Y."/>
        </authorList>
    </citation>
    <scope>NUCLEOTIDE SEQUENCE [LARGE SCALE GENOMIC DNA]</scope>
    <source>
        <strain evidence="1 2">YCWA18</strain>
    </source>
</reference>
<keyword evidence="2" id="KW-1185">Reference proteome</keyword>
<protein>
    <submittedName>
        <fullName evidence="1">Alpha/beta hydrolase</fullName>
    </submittedName>
</protein>
<sequence length="331" mass="37741">MTANQFPFASLLEHGDLAPVAEPLDGALASYLRHYRLDEVLPLALGLEVGHVDCAGYRLWVQRWCPAMPACGTVVVVHGYFDHIGLYRHLLQALLSAGWQVILWDLPGHGLSSGRRAAIDDFSDYLHCLQALTDTLKQRSMMLAPWIGIGQSTGGAILATDALSRGDQSPWQALVLLAPLVRPRGWNRARWLHDIAGPFIRSIPRNRRPNSTDPEFVDFLRHRDPLQAERLPMVWVRAMRRWMTRFCMLPPRSLPVLILQGEQDATVDWPWNLEVLTRRFPDARIWRDALARHHLVNEHESIRQPLFATLLDFLETQRNDENASVRCEIPS</sequence>
<dbReference type="PANTHER" id="PTHR11614">
    <property type="entry name" value="PHOSPHOLIPASE-RELATED"/>
    <property type="match status" value="1"/>
</dbReference>
<keyword evidence="1" id="KW-0378">Hydrolase</keyword>
<accession>A0A1S1NS67</accession>
<dbReference type="InterPro" id="IPR051044">
    <property type="entry name" value="MAG_DAG_Lipase"/>
</dbReference>
<dbReference type="SUPFAM" id="SSF53474">
    <property type="entry name" value="alpha/beta-Hydrolases"/>
    <property type="match status" value="1"/>
</dbReference>
<dbReference type="STRING" id="657387.BH688_13565"/>
<dbReference type="InterPro" id="IPR029058">
    <property type="entry name" value="AB_hydrolase_fold"/>
</dbReference>
<dbReference type="Pfam" id="PF12146">
    <property type="entry name" value="Hydrolase_4"/>
    <property type="match status" value="1"/>
</dbReference>
<dbReference type="Proteomes" id="UP000322553">
    <property type="component" value="Chromosome"/>
</dbReference>
<dbReference type="RefSeq" id="WP_070980560.1">
    <property type="nucleotide sequence ID" value="NZ_CP043420.1"/>
</dbReference>
<dbReference type="Gene3D" id="3.40.50.1820">
    <property type="entry name" value="alpha/beta hydrolase"/>
    <property type="match status" value="1"/>
</dbReference>
<name>A0A1S1NS67_9GAMM</name>
<dbReference type="EMBL" id="CP043420">
    <property type="protein sequence ID" value="QEL09761.1"/>
    <property type="molecule type" value="Genomic_DNA"/>
</dbReference>
<evidence type="ECO:0000313" key="1">
    <source>
        <dbReference type="EMBL" id="QEL09761.1"/>
    </source>
</evidence>
<dbReference type="GO" id="GO:0016787">
    <property type="term" value="F:hydrolase activity"/>
    <property type="evidence" value="ECO:0007669"/>
    <property type="project" value="UniProtKB-KW"/>
</dbReference>
<proteinExistence type="predicted"/>
<dbReference type="AlphaFoldDB" id="A0A1S1NS67"/>
<dbReference type="OrthoDB" id="5614837at2"/>
<dbReference type="InterPro" id="IPR022742">
    <property type="entry name" value="Hydrolase_4"/>
</dbReference>
<dbReference type="KEGG" id="kuy:FY550_00540"/>
<evidence type="ECO:0000313" key="2">
    <source>
        <dbReference type="Proteomes" id="UP000322553"/>
    </source>
</evidence>
<gene>
    <name evidence="1" type="ORF">FY550_00540</name>
</gene>
<organism evidence="1 2">
    <name type="scientific">Kushneria phosphatilytica</name>
    <dbReference type="NCBI Taxonomy" id="657387"/>
    <lineage>
        <taxon>Bacteria</taxon>
        <taxon>Pseudomonadati</taxon>
        <taxon>Pseudomonadota</taxon>
        <taxon>Gammaproteobacteria</taxon>
        <taxon>Oceanospirillales</taxon>
        <taxon>Halomonadaceae</taxon>
        <taxon>Kushneria</taxon>
    </lineage>
</organism>